<comment type="caution">
    <text evidence="4">The sequence shown here is derived from an EMBL/GenBank/DDBJ whole genome shotgun (WGS) entry which is preliminary data.</text>
</comment>
<dbReference type="InterPro" id="IPR036291">
    <property type="entry name" value="NAD(P)-bd_dom_sf"/>
</dbReference>
<evidence type="ECO:0000256" key="2">
    <source>
        <dbReference type="ARBA" id="ARBA00023445"/>
    </source>
</evidence>
<comment type="similarity">
    <text evidence="2">Belongs to the NAD(P)-dependent epimerase/dehydratase family. Dihydroflavonol-4-reductase subfamily.</text>
</comment>
<accession>A0AA39WYZ3</accession>
<dbReference type="GO" id="GO:0016616">
    <property type="term" value="F:oxidoreductase activity, acting on the CH-OH group of donors, NAD or NADP as acceptor"/>
    <property type="evidence" value="ECO:0007669"/>
    <property type="project" value="TreeGrafter"/>
</dbReference>
<feature type="domain" description="NAD-dependent epimerase/dehydratase" evidence="3">
    <location>
        <begin position="6"/>
        <end position="262"/>
    </location>
</feature>
<dbReference type="InterPro" id="IPR050425">
    <property type="entry name" value="NAD(P)_dehydrat-like"/>
</dbReference>
<dbReference type="PANTHER" id="PTHR10366">
    <property type="entry name" value="NAD DEPENDENT EPIMERASE/DEHYDRATASE"/>
    <property type="match status" value="1"/>
</dbReference>
<protein>
    <recommendedName>
        <fullName evidence="3">NAD-dependent epimerase/dehydratase domain-containing protein</fullName>
    </recommendedName>
</protein>
<evidence type="ECO:0000259" key="3">
    <source>
        <dbReference type="Pfam" id="PF01370"/>
    </source>
</evidence>
<evidence type="ECO:0000313" key="5">
    <source>
        <dbReference type="Proteomes" id="UP001175000"/>
    </source>
</evidence>
<evidence type="ECO:0000313" key="4">
    <source>
        <dbReference type="EMBL" id="KAK0624213.1"/>
    </source>
</evidence>
<keyword evidence="5" id="KW-1185">Reference proteome</keyword>
<sequence>MSKGLVLVTGANGYIAAKTVEAFLDAGYSVRGTVRRLSAGDEVAAALPQYASQLSFIEVPDITVPGAFDEAVKGVDYVAHLAAPVSLFFTDPAPVLKGAIDGTLRALEAAITEPRIKSFIFMSSIVATLGNYPHDYVYTESDWNEFAIPLVEQLGAKAPSGAIYAASKTAAERTVWKFRDEKKPGFTITSVNPCLVAGPPLVVPASREKIGETYALPADVYVGKALEESGLPGASPGYVDVRDVARLVIYGVENPEKANNERFIAASTYGPAQSVADILRKAYPERRGVIKEGTPGEGYEEGYTWPKGKGFDGSKAVRYTGQGWISWERTVVDTVEKLRPILD</sequence>
<dbReference type="PANTHER" id="PTHR10366:SF564">
    <property type="entry name" value="STEROL-4-ALPHA-CARBOXYLATE 3-DEHYDROGENASE, DECARBOXYLATING"/>
    <property type="match status" value="1"/>
</dbReference>
<dbReference type="AlphaFoldDB" id="A0AA39WYZ3"/>
<dbReference type="EMBL" id="JAULSU010000003">
    <property type="protein sequence ID" value="KAK0624213.1"/>
    <property type="molecule type" value="Genomic_DNA"/>
</dbReference>
<evidence type="ECO:0000256" key="1">
    <source>
        <dbReference type="ARBA" id="ARBA00023002"/>
    </source>
</evidence>
<dbReference type="SUPFAM" id="SSF51735">
    <property type="entry name" value="NAD(P)-binding Rossmann-fold domains"/>
    <property type="match status" value="1"/>
</dbReference>
<gene>
    <name evidence="4" type="ORF">B0T14DRAFT_478330</name>
</gene>
<reference evidence="4" key="1">
    <citation type="submission" date="2023-06" db="EMBL/GenBank/DDBJ databases">
        <title>Genome-scale phylogeny and comparative genomics of the fungal order Sordariales.</title>
        <authorList>
            <consortium name="Lawrence Berkeley National Laboratory"/>
            <person name="Hensen N."/>
            <person name="Bonometti L."/>
            <person name="Westerberg I."/>
            <person name="Brannstrom I.O."/>
            <person name="Guillou S."/>
            <person name="Cros-Aarteil S."/>
            <person name="Calhoun S."/>
            <person name="Haridas S."/>
            <person name="Kuo A."/>
            <person name="Mondo S."/>
            <person name="Pangilinan J."/>
            <person name="Riley R."/>
            <person name="Labutti K."/>
            <person name="Andreopoulos B."/>
            <person name="Lipzen A."/>
            <person name="Chen C."/>
            <person name="Yanf M."/>
            <person name="Daum C."/>
            <person name="Ng V."/>
            <person name="Clum A."/>
            <person name="Steindorff A."/>
            <person name="Ohm R."/>
            <person name="Martin F."/>
            <person name="Silar P."/>
            <person name="Natvig D."/>
            <person name="Lalanne C."/>
            <person name="Gautier V."/>
            <person name="Ament-Velasquez S.L."/>
            <person name="Kruys A."/>
            <person name="Hutchinson M.I."/>
            <person name="Powell A.J."/>
            <person name="Barry K."/>
            <person name="Miller A.N."/>
            <person name="Grigoriev I.V."/>
            <person name="Debuchy R."/>
            <person name="Gladieux P."/>
            <person name="Thoren M.H."/>
            <person name="Johannesson H."/>
        </authorList>
    </citation>
    <scope>NUCLEOTIDE SEQUENCE</scope>
    <source>
        <strain evidence="4">CBS 606.72</strain>
    </source>
</reference>
<keyword evidence="1" id="KW-0560">Oxidoreductase</keyword>
<dbReference type="Proteomes" id="UP001175000">
    <property type="component" value="Unassembled WGS sequence"/>
</dbReference>
<dbReference type="InterPro" id="IPR001509">
    <property type="entry name" value="Epimerase_deHydtase"/>
</dbReference>
<dbReference type="Pfam" id="PF01370">
    <property type="entry name" value="Epimerase"/>
    <property type="match status" value="1"/>
</dbReference>
<organism evidence="4 5">
    <name type="scientific">Immersiella caudata</name>
    <dbReference type="NCBI Taxonomy" id="314043"/>
    <lineage>
        <taxon>Eukaryota</taxon>
        <taxon>Fungi</taxon>
        <taxon>Dikarya</taxon>
        <taxon>Ascomycota</taxon>
        <taxon>Pezizomycotina</taxon>
        <taxon>Sordariomycetes</taxon>
        <taxon>Sordariomycetidae</taxon>
        <taxon>Sordariales</taxon>
        <taxon>Lasiosphaeriaceae</taxon>
        <taxon>Immersiella</taxon>
    </lineage>
</organism>
<proteinExistence type="inferred from homology"/>
<name>A0AA39WYZ3_9PEZI</name>
<dbReference type="Gene3D" id="3.40.50.720">
    <property type="entry name" value="NAD(P)-binding Rossmann-like Domain"/>
    <property type="match status" value="1"/>
</dbReference>